<evidence type="ECO:0000313" key="6">
    <source>
        <dbReference type="EMBL" id="QCP36913.1"/>
    </source>
</evidence>
<name>A0A4P8ILC8_9FIRM</name>
<reference evidence="6 7" key="1">
    <citation type="submission" date="2019-05" db="EMBL/GenBank/DDBJ databases">
        <title>Complete genome sequencing of Anaerostipes rhamnosivorans.</title>
        <authorList>
            <person name="Bui T.P.N."/>
            <person name="de Vos W.M."/>
        </authorList>
    </citation>
    <scope>NUCLEOTIDE SEQUENCE [LARGE SCALE GENOMIC DNA]</scope>
    <source>
        <strain evidence="6 7">1y2</strain>
    </source>
</reference>
<dbReference type="AlphaFoldDB" id="A0A4P8ILC8"/>
<dbReference type="KEGG" id="arf:AR1Y2_3459"/>
<evidence type="ECO:0000259" key="5">
    <source>
        <dbReference type="Pfam" id="PF00496"/>
    </source>
</evidence>
<keyword evidence="7" id="KW-1185">Reference proteome</keyword>
<keyword evidence="4" id="KW-0812">Transmembrane</keyword>
<protein>
    <submittedName>
        <fullName evidence="6">Oligopeptide ABC transporter, periplasmic oligopeptide-binding protein OppA</fullName>
    </submittedName>
</protein>
<dbReference type="Proteomes" id="UP000298653">
    <property type="component" value="Chromosome"/>
</dbReference>
<dbReference type="GO" id="GO:1904680">
    <property type="term" value="F:peptide transmembrane transporter activity"/>
    <property type="evidence" value="ECO:0007669"/>
    <property type="project" value="TreeGrafter"/>
</dbReference>
<keyword evidence="2" id="KW-0813">Transport</keyword>
<dbReference type="EMBL" id="CP040058">
    <property type="protein sequence ID" value="QCP36913.1"/>
    <property type="molecule type" value="Genomic_DNA"/>
</dbReference>
<dbReference type="SUPFAM" id="SSF53850">
    <property type="entry name" value="Periplasmic binding protein-like II"/>
    <property type="match status" value="1"/>
</dbReference>
<keyword evidence="4" id="KW-0472">Membrane</keyword>
<accession>A0A4P8ILC8</accession>
<evidence type="ECO:0000256" key="4">
    <source>
        <dbReference type="SAM" id="Phobius"/>
    </source>
</evidence>
<dbReference type="GO" id="GO:0015833">
    <property type="term" value="P:peptide transport"/>
    <property type="evidence" value="ECO:0007669"/>
    <property type="project" value="TreeGrafter"/>
</dbReference>
<proteinExistence type="inferred from homology"/>
<dbReference type="PIRSF" id="PIRSF002741">
    <property type="entry name" value="MppA"/>
    <property type="match status" value="1"/>
</dbReference>
<dbReference type="Gene3D" id="3.90.76.10">
    <property type="entry name" value="Dipeptide-binding Protein, Domain 1"/>
    <property type="match status" value="1"/>
</dbReference>
<dbReference type="CDD" id="cd00995">
    <property type="entry name" value="PBP2_NikA_DppA_OppA_like"/>
    <property type="match status" value="1"/>
</dbReference>
<evidence type="ECO:0000256" key="2">
    <source>
        <dbReference type="ARBA" id="ARBA00022448"/>
    </source>
</evidence>
<evidence type="ECO:0000256" key="3">
    <source>
        <dbReference type="ARBA" id="ARBA00022729"/>
    </source>
</evidence>
<dbReference type="InterPro" id="IPR030678">
    <property type="entry name" value="Peptide/Ni-bd"/>
</dbReference>
<keyword evidence="4" id="KW-1133">Transmembrane helix</keyword>
<evidence type="ECO:0000256" key="1">
    <source>
        <dbReference type="ARBA" id="ARBA00005695"/>
    </source>
</evidence>
<feature type="transmembrane region" description="Helical" evidence="4">
    <location>
        <begin position="30"/>
        <end position="48"/>
    </location>
</feature>
<dbReference type="PANTHER" id="PTHR30290">
    <property type="entry name" value="PERIPLASMIC BINDING COMPONENT OF ABC TRANSPORTER"/>
    <property type="match status" value="1"/>
</dbReference>
<dbReference type="Gene3D" id="3.40.190.10">
    <property type="entry name" value="Periplasmic binding protein-like II"/>
    <property type="match status" value="1"/>
</dbReference>
<dbReference type="GO" id="GO:0042597">
    <property type="term" value="C:periplasmic space"/>
    <property type="evidence" value="ECO:0007669"/>
    <property type="project" value="UniProtKB-ARBA"/>
</dbReference>
<dbReference type="InterPro" id="IPR039424">
    <property type="entry name" value="SBP_5"/>
</dbReference>
<evidence type="ECO:0000313" key="7">
    <source>
        <dbReference type="Proteomes" id="UP000298653"/>
    </source>
</evidence>
<gene>
    <name evidence="6" type="ORF">AR1Y2_3459</name>
</gene>
<comment type="similarity">
    <text evidence="1">Belongs to the bacterial solute-binding protein 5 family.</text>
</comment>
<dbReference type="GO" id="GO:0043190">
    <property type="term" value="C:ATP-binding cassette (ABC) transporter complex"/>
    <property type="evidence" value="ECO:0007669"/>
    <property type="project" value="InterPro"/>
</dbReference>
<dbReference type="Gene3D" id="3.10.105.10">
    <property type="entry name" value="Dipeptide-binding Protein, Domain 3"/>
    <property type="match status" value="1"/>
</dbReference>
<dbReference type="InterPro" id="IPR000914">
    <property type="entry name" value="SBP_5_dom"/>
</dbReference>
<sequence length="540" mass="59780">MMDVFAVIQTTGGRTLEKAKEFLKNKKNRTAVAAAAAVILGIAMYFGLSRGGNNAQVLYKAEKKLPDKKSSEMVIGIQNYQGGLHPAFAEYSGEKALSELLFSPLIRINADGTTEYVLADSVDVSSDHKEYTVKLKSGLKYSDGSKLTADKVKKDLLLLGDGRSSFAYKDCFARLKGYDSGKLTQAEDLEGIRVEDDTTLIFKFTEADPANMYLFTGGIGEVSDRSKNKYLYTGAYRLKGQPANLPIELKANPEFYDGEAQQKKLTVKNINSNNIEEMLTKGRADIAQFQANKSLIASLKKSGVISLYYGSSDIQTVLDFHQGKKSAVNKKEVRQAVCYAFQKETFVKESAGDSASQSFSNFKEGSFLAGREKEAYPYSKEDAVKTLERAGYKKNKKGIFEKEGKELSLTLKADGILYADLFVKQFSKDMKAVGIKVQTTDTSEYDLYYHNTAVPGLTSVGGFLDERNFQDEKISAYESKLKKAGDLKEAGGICRELDEKIMEQALCMPVYAERKFTAVGNGSHNIKVTNVEQPFSELWK</sequence>
<organism evidence="6 7">
    <name type="scientific">Anaerostipes rhamnosivorans</name>
    <dbReference type="NCBI Taxonomy" id="1229621"/>
    <lineage>
        <taxon>Bacteria</taxon>
        <taxon>Bacillati</taxon>
        <taxon>Bacillota</taxon>
        <taxon>Clostridia</taxon>
        <taxon>Lachnospirales</taxon>
        <taxon>Lachnospiraceae</taxon>
        <taxon>Anaerostipes</taxon>
    </lineage>
</organism>
<dbReference type="Pfam" id="PF00496">
    <property type="entry name" value="SBP_bac_5"/>
    <property type="match status" value="1"/>
</dbReference>
<dbReference type="PANTHER" id="PTHR30290:SF9">
    <property type="entry name" value="OLIGOPEPTIDE-BINDING PROTEIN APPA"/>
    <property type="match status" value="1"/>
</dbReference>
<keyword evidence="3" id="KW-0732">Signal</keyword>
<feature type="domain" description="Solute-binding protein family 5" evidence="5">
    <location>
        <begin position="116"/>
        <end position="444"/>
    </location>
</feature>